<keyword evidence="9" id="KW-1185">Reference proteome</keyword>
<comment type="cofactor">
    <cofactor evidence="1">
        <name>Mg(2+)</name>
        <dbReference type="ChEBI" id="CHEBI:18420"/>
    </cofactor>
</comment>
<dbReference type="GO" id="GO:0046872">
    <property type="term" value="F:metal ion binding"/>
    <property type="evidence" value="ECO:0007669"/>
    <property type="project" value="UniProtKB-KW"/>
</dbReference>
<comment type="similarity">
    <text evidence="2 6">Belongs to the FPP/GGPP synthase family.</text>
</comment>
<dbReference type="EC" id="2.5.1.30" evidence="8"/>
<dbReference type="InterPro" id="IPR033749">
    <property type="entry name" value="Polyprenyl_synt_CS"/>
</dbReference>
<dbReference type="PANTHER" id="PTHR12001:SF69">
    <property type="entry name" value="ALL TRANS-POLYPRENYL-DIPHOSPHATE SYNTHASE PDSS1"/>
    <property type="match status" value="1"/>
</dbReference>
<evidence type="ECO:0000256" key="4">
    <source>
        <dbReference type="ARBA" id="ARBA00022723"/>
    </source>
</evidence>
<evidence type="ECO:0000313" key="9">
    <source>
        <dbReference type="Proteomes" id="UP000592181"/>
    </source>
</evidence>
<dbReference type="InterPro" id="IPR008949">
    <property type="entry name" value="Isoprenoid_synthase_dom_sf"/>
</dbReference>
<proteinExistence type="inferred from homology"/>
<dbReference type="SUPFAM" id="SSF48576">
    <property type="entry name" value="Terpenoid synthases"/>
    <property type="match status" value="1"/>
</dbReference>
<feature type="region of interest" description="Disordered" evidence="7">
    <location>
        <begin position="1"/>
        <end position="34"/>
    </location>
</feature>
<reference evidence="8 9" key="1">
    <citation type="submission" date="2020-07" db="EMBL/GenBank/DDBJ databases">
        <title>Sequencing the genomes of 1000 actinobacteria strains.</title>
        <authorList>
            <person name="Klenk H.-P."/>
        </authorList>
    </citation>
    <scope>NUCLEOTIDE SEQUENCE [LARGE SCALE GENOMIC DNA]</scope>
    <source>
        <strain evidence="8 9">DSM 24723</strain>
    </source>
</reference>
<dbReference type="AlphaFoldDB" id="A0A852X3V0"/>
<organism evidence="8 9">
    <name type="scientific">Janibacter alkaliphilus</name>
    <dbReference type="NCBI Taxonomy" id="1069963"/>
    <lineage>
        <taxon>Bacteria</taxon>
        <taxon>Bacillati</taxon>
        <taxon>Actinomycetota</taxon>
        <taxon>Actinomycetes</taxon>
        <taxon>Micrococcales</taxon>
        <taxon>Intrasporangiaceae</taxon>
        <taxon>Janibacter</taxon>
    </lineage>
</organism>
<comment type="caution">
    <text evidence="8">The sequence shown here is derived from an EMBL/GenBank/DDBJ whole genome shotgun (WGS) entry which is preliminary data.</text>
</comment>
<dbReference type="GO" id="GO:0000010">
    <property type="term" value="F:heptaprenyl diphosphate synthase activity"/>
    <property type="evidence" value="ECO:0007669"/>
    <property type="project" value="UniProtKB-EC"/>
</dbReference>
<sequence length="353" mass="37291">MTGGDARTGGSDGDDRPGAMSGASAPTTLPLPEVSPQLAARLTDGLERVERLIVERSRHEDAFIEEANLHLARAGGKRFRPMLTLLAAELGDGIDDAVVAAAAGVELTHLASLYHDDVMDQAELRRGAPSANARYDNSTAILVGDLLFGTASDIIADLGPEAVKIQAQTFIRLCSGQIRDDRPCPPEQDPRAYYRGVLADKTGVLVATAARYGAMFGGCSAATVAQVTEFGERLGVAFQLADDLIDVVSDRDELGKEPGTDLREGKRTLPVLGALASDDPADAELQRLLTSDLDDDGVQRALQLLRPHPAVAAAREETVAVGREAIDALAEVPDSDAKRALVALMESVVHRAS</sequence>
<evidence type="ECO:0000313" key="8">
    <source>
        <dbReference type="EMBL" id="NYG37108.1"/>
    </source>
</evidence>
<dbReference type="PANTHER" id="PTHR12001">
    <property type="entry name" value="GERANYLGERANYL PYROPHOSPHATE SYNTHASE"/>
    <property type="match status" value="1"/>
</dbReference>
<keyword evidence="3 6" id="KW-0808">Transferase</keyword>
<keyword evidence="4" id="KW-0479">Metal-binding</keyword>
<protein>
    <submittedName>
        <fullName evidence="8">Heptaprenyl diphosphate synthase</fullName>
        <ecNumber evidence="8">2.5.1.30</ecNumber>
    </submittedName>
</protein>
<dbReference type="SFLD" id="SFLDG01017">
    <property type="entry name" value="Polyprenyl_Transferase_Like"/>
    <property type="match status" value="1"/>
</dbReference>
<dbReference type="PROSITE" id="PS00444">
    <property type="entry name" value="POLYPRENYL_SYNTHASE_2"/>
    <property type="match status" value="1"/>
</dbReference>
<dbReference type="SFLD" id="SFLDS00005">
    <property type="entry name" value="Isoprenoid_Synthase_Type_I"/>
    <property type="match status" value="1"/>
</dbReference>
<evidence type="ECO:0000256" key="5">
    <source>
        <dbReference type="ARBA" id="ARBA00022842"/>
    </source>
</evidence>
<dbReference type="Pfam" id="PF00348">
    <property type="entry name" value="polyprenyl_synt"/>
    <property type="match status" value="1"/>
</dbReference>
<dbReference type="Proteomes" id="UP000592181">
    <property type="component" value="Unassembled WGS sequence"/>
</dbReference>
<dbReference type="GO" id="GO:0008299">
    <property type="term" value="P:isoprenoid biosynthetic process"/>
    <property type="evidence" value="ECO:0007669"/>
    <property type="project" value="InterPro"/>
</dbReference>
<name>A0A852X3V0_9MICO</name>
<dbReference type="EMBL" id="JACBZX010000001">
    <property type="protein sequence ID" value="NYG37108.1"/>
    <property type="molecule type" value="Genomic_DNA"/>
</dbReference>
<dbReference type="InterPro" id="IPR000092">
    <property type="entry name" value="Polyprenyl_synt"/>
</dbReference>
<accession>A0A852X3V0</accession>
<feature type="compositionally biased region" description="Gly residues" evidence="7">
    <location>
        <begin position="1"/>
        <end position="11"/>
    </location>
</feature>
<evidence type="ECO:0000256" key="2">
    <source>
        <dbReference type="ARBA" id="ARBA00006706"/>
    </source>
</evidence>
<keyword evidence="5" id="KW-0460">Magnesium</keyword>
<evidence type="ECO:0000256" key="7">
    <source>
        <dbReference type="SAM" id="MobiDB-lite"/>
    </source>
</evidence>
<gene>
    <name evidence="8" type="ORF">BJY28_001577</name>
</gene>
<dbReference type="CDD" id="cd00685">
    <property type="entry name" value="Trans_IPPS_HT"/>
    <property type="match status" value="1"/>
</dbReference>
<evidence type="ECO:0000256" key="3">
    <source>
        <dbReference type="ARBA" id="ARBA00022679"/>
    </source>
</evidence>
<evidence type="ECO:0000256" key="6">
    <source>
        <dbReference type="RuleBase" id="RU004466"/>
    </source>
</evidence>
<dbReference type="Gene3D" id="1.10.600.10">
    <property type="entry name" value="Farnesyl Diphosphate Synthase"/>
    <property type="match status" value="1"/>
</dbReference>
<evidence type="ECO:0000256" key="1">
    <source>
        <dbReference type="ARBA" id="ARBA00001946"/>
    </source>
</evidence>